<comment type="caution">
    <text evidence="2">The sequence shown here is derived from an EMBL/GenBank/DDBJ whole genome shotgun (WGS) entry which is preliminary data.</text>
</comment>
<keyword evidence="1" id="KW-0812">Transmembrane</keyword>
<keyword evidence="1" id="KW-0472">Membrane</keyword>
<evidence type="ECO:0000313" key="3">
    <source>
        <dbReference type="Proteomes" id="UP000321055"/>
    </source>
</evidence>
<dbReference type="Proteomes" id="UP000321055">
    <property type="component" value="Unassembled WGS sequence"/>
</dbReference>
<sequence length="80" mass="8696">MKTIIDEKNENIADNGKPVVSSGQNIAIIIGTILFPVIGVAMGYTFYKKDNPAAKKAGRNWLILGILMFIVNISVVSTMK</sequence>
<name>A0A5C7VPC2_9PROT</name>
<feature type="transmembrane region" description="Helical" evidence="1">
    <location>
        <begin position="59"/>
        <end position="79"/>
    </location>
</feature>
<organism evidence="2 3">
    <name type="scientific">Nitrosomonas oligotropha</name>
    <dbReference type="NCBI Taxonomy" id="42354"/>
    <lineage>
        <taxon>Bacteria</taxon>
        <taxon>Pseudomonadati</taxon>
        <taxon>Pseudomonadota</taxon>
        <taxon>Betaproteobacteria</taxon>
        <taxon>Nitrosomonadales</taxon>
        <taxon>Nitrosomonadaceae</taxon>
        <taxon>Nitrosomonas</taxon>
    </lineage>
</organism>
<reference evidence="2 3" key="1">
    <citation type="submission" date="2018-09" db="EMBL/GenBank/DDBJ databases">
        <title>Metagenome Assembled Genomes from an Advanced Water Purification Facility.</title>
        <authorList>
            <person name="Stamps B.W."/>
            <person name="Spear J.R."/>
        </authorList>
    </citation>
    <scope>NUCLEOTIDE SEQUENCE [LARGE SCALE GENOMIC DNA]</scope>
    <source>
        <strain evidence="2">Bin_54_1</strain>
    </source>
</reference>
<evidence type="ECO:0000256" key="1">
    <source>
        <dbReference type="SAM" id="Phobius"/>
    </source>
</evidence>
<keyword evidence="1" id="KW-1133">Transmembrane helix</keyword>
<dbReference type="EMBL" id="SSFX01000100">
    <property type="protein sequence ID" value="TXI26525.1"/>
    <property type="molecule type" value="Genomic_DNA"/>
</dbReference>
<feature type="transmembrane region" description="Helical" evidence="1">
    <location>
        <begin position="26"/>
        <end position="47"/>
    </location>
</feature>
<dbReference type="AlphaFoldDB" id="A0A5C7VPC2"/>
<evidence type="ECO:0000313" key="2">
    <source>
        <dbReference type="EMBL" id="TXI26525.1"/>
    </source>
</evidence>
<proteinExistence type="predicted"/>
<accession>A0A5C7VPC2</accession>
<gene>
    <name evidence="2" type="ORF">E6Q60_12455</name>
</gene>
<protein>
    <submittedName>
        <fullName evidence="2">Uncharacterized protein</fullName>
    </submittedName>
</protein>